<dbReference type="EMBL" id="FNHP01000005">
    <property type="protein sequence ID" value="SDM37663.1"/>
    <property type="molecule type" value="Genomic_DNA"/>
</dbReference>
<dbReference type="AlphaFoldDB" id="A0A1G9SQF5"/>
<dbReference type="GO" id="GO:0055130">
    <property type="term" value="P:D-alanine catabolic process"/>
    <property type="evidence" value="ECO:0007669"/>
    <property type="project" value="TreeGrafter"/>
</dbReference>
<proteinExistence type="inferred from homology"/>
<evidence type="ECO:0000313" key="5">
    <source>
        <dbReference type="Proteomes" id="UP000198552"/>
    </source>
</evidence>
<evidence type="ECO:0000256" key="1">
    <source>
        <dbReference type="ARBA" id="ARBA00009410"/>
    </source>
</evidence>
<dbReference type="Proteomes" id="UP000198552">
    <property type="component" value="Unassembled WGS sequence"/>
</dbReference>
<protein>
    <submittedName>
        <fullName evidence="4">D-amino-acid dehydrogenase</fullName>
    </submittedName>
</protein>
<keyword evidence="2" id="KW-0560">Oxidoreductase</keyword>
<dbReference type="GO" id="GO:0008718">
    <property type="term" value="F:D-amino-acid dehydrogenase activity"/>
    <property type="evidence" value="ECO:0007669"/>
    <property type="project" value="TreeGrafter"/>
</dbReference>
<name>A0A1G9SQF5_9BURK</name>
<dbReference type="STRING" id="1527607.SAMN05428957_10583"/>
<evidence type="ECO:0000313" key="4">
    <source>
        <dbReference type="EMBL" id="SDM37663.1"/>
    </source>
</evidence>
<dbReference type="GO" id="GO:0005737">
    <property type="term" value="C:cytoplasm"/>
    <property type="evidence" value="ECO:0007669"/>
    <property type="project" value="TreeGrafter"/>
</dbReference>
<dbReference type="InterPro" id="IPR006076">
    <property type="entry name" value="FAD-dep_OxRdtase"/>
</dbReference>
<comment type="similarity">
    <text evidence="1">Belongs to the DadA oxidoreductase family.</text>
</comment>
<evidence type="ECO:0000259" key="3">
    <source>
        <dbReference type="Pfam" id="PF01266"/>
    </source>
</evidence>
<dbReference type="Gene3D" id="3.50.50.60">
    <property type="entry name" value="FAD/NAD(P)-binding domain"/>
    <property type="match status" value="2"/>
</dbReference>
<dbReference type="SUPFAM" id="SSF51905">
    <property type="entry name" value="FAD/NAD(P)-binding domain"/>
    <property type="match status" value="1"/>
</dbReference>
<feature type="domain" description="FAD dependent oxidoreductase" evidence="3">
    <location>
        <begin position="16"/>
        <end position="411"/>
    </location>
</feature>
<gene>
    <name evidence="4" type="ORF">SAMN05428957_10583</name>
</gene>
<dbReference type="PANTHER" id="PTHR13847:SF280">
    <property type="entry name" value="D-AMINO ACID DEHYDROGENASE"/>
    <property type="match status" value="1"/>
</dbReference>
<dbReference type="PANTHER" id="PTHR13847">
    <property type="entry name" value="SARCOSINE DEHYDROGENASE-RELATED"/>
    <property type="match status" value="1"/>
</dbReference>
<keyword evidence="5" id="KW-1185">Reference proteome</keyword>
<dbReference type="InterPro" id="IPR036188">
    <property type="entry name" value="FAD/NAD-bd_sf"/>
</dbReference>
<dbReference type="Gene3D" id="3.30.9.10">
    <property type="entry name" value="D-Amino Acid Oxidase, subunit A, domain 2"/>
    <property type="match status" value="1"/>
</dbReference>
<dbReference type="Pfam" id="PF01266">
    <property type="entry name" value="DAO"/>
    <property type="match status" value="1"/>
</dbReference>
<accession>A0A1G9SQF5</accession>
<sequence>MFHMGCRGFFLSVRMRILIVGAGIVGTATAYELARDGHEVSVLEQAASAAEQASFASAGLLAPALLIPWATPTAEGAWARRAGGRPAAMRLVPGAGLAGRGWRWRWRRAARTAQAAARLQALAALGQASLERTRDITQALDADIEASRGTLVLLRNPAELQLLQPVRAVLEGAGVALQEVDAATARLIEPGLASDVPLAGALHAPDGASANCRLFAQLLRQAAQELGARFHFHTRVQALARDGAGVQVAGRQEPVRADAVVLCSGLASAGLLRPLGLRLPLAPVHGYSITVPVRDEMHAPQGSVIDPQHRITITRQGQRVRVSGGAELGHARGAHDEATLRTLYLALSGWFPGGALASSPQVQVWRGARPTLPDGAPVLGAGPMPGLWLNIGHGASGWAQACGSASAIADLIGGRAPALDLSPFAPARF</sequence>
<dbReference type="SUPFAM" id="SSF54373">
    <property type="entry name" value="FAD-linked reductases, C-terminal domain"/>
    <property type="match status" value="1"/>
</dbReference>
<reference evidence="5" key="1">
    <citation type="submission" date="2016-10" db="EMBL/GenBank/DDBJ databases">
        <authorList>
            <person name="Varghese N."/>
            <person name="Submissions S."/>
        </authorList>
    </citation>
    <scope>NUCLEOTIDE SEQUENCE [LARGE SCALE GENOMIC DNA]</scope>
    <source>
        <strain evidence="5">EPL6</strain>
    </source>
</reference>
<organism evidence="4 5">
    <name type="scientific">Oryzisolibacter propanilivorax</name>
    <dbReference type="NCBI Taxonomy" id="1527607"/>
    <lineage>
        <taxon>Bacteria</taxon>
        <taxon>Pseudomonadati</taxon>
        <taxon>Pseudomonadota</taxon>
        <taxon>Betaproteobacteria</taxon>
        <taxon>Burkholderiales</taxon>
        <taxon>Comamonadaceae</taxon>
        <taxon>Oryzisolibacter</taxon>
    </lineage>
</organism>
<dbReference type="GO" id="GO:0005886">
    <property type="term" value="C:plasma membrane"/>
    <property type="evidence" value="ECO:0007669"/>
    <property type="project" value="TreeGrafter"/>
</dbReference>
<evidence type="ECO:0000256" key="2">
    <source>
        <dbReference type="ARBA" id="ARBA00023002"/>
    </source>
</evidence>